<dbReference type="EMBL" id="QGHC01000008">
    <property type="protein sequence ID" value="PWK85721.1"/>
    <property type="molecule type" value="Genomic_DNA"/>
</dbReference>
<evidence type="ECO:0000259" key="2">
    <source>
        <dbReference type="Pfam" id="PF00535"/>
    </source>
</evidence>
<dbReference type="PANTHER" id="PTHR43179">
    <property type="entry name" value="RHAMNOSYLTRANSFERASE WBBL"/>
    <property type="match status" value="1"/>
</dbReference>
<evidence type="ECO:0000256" key="1">
    <source>
        <dbReference type="SAM" id="Coils"/>
    </source>
</evidence>
<dbReference type="CDD" id="cd04186">
    <property type="entry name" value="GT_2_like_c"/>
    <property type="match status" value="1"/>
</dbReference>
<dbReference type="Gene3D" id="3.40.50.150">
    <property type="entry name" value="Vaccinia Virus protein VP39"/>
    <property type="match status" value="1"/>
</dbReference>
<dbReference type="SUPFAM" id="SSF53448">
    <property type="entry name" value="Nucleotide-diphospho-sugar transferases"/>
    <property type="match status" value="1"/>
</dbReference>
<dbReference type="InterPro" id="IPR029063">
    <property type="entry name" value="SAM-dependent_MTases_sf"/>
</dbReference>
<feature type="coiled-coil region" evidence="1">
    <location>
        <begin position="606"/>
        <end position="654"/>
    </location>
</feature>
<dbReference type="Pfam" id="PF13692">
    <property type="entry name" value="Glyco_trans_1_4"/>
    <property type="match status" value="1"/>
</dbReference>
<dbReference type="Gene3D" id="3.40.50.2000">
    <property type="entry name" value="Glycogen Phosphorylase B"/>
    <property type="match status" value="1"/>
</dbReference>
<reference evidence="3 4" key="1">
    <citation type="submission" date="2018-05" db="EMBL/GenBank/DDBJ databases">
        <title>Genomic Encyclopedia of Type Strains, Phase IV (KMG-IV): sequencing the most valuable type-strain genomes for metagenomic binning, comparative biology and taxonomic classification.</title>
        <authorList>
            <person name="Goeker M."/>
        </authorList>
    </citation>
    <scope>NUCLEOTIDE SEQUENCE [LARGE SCALE GENOMIC DNA]</scope>
    <source>
        <strain evidence="3 4">DSM 14263</strain>
    </source>
</reference>
<dbReference type="SUPFAM" id="SSF53756">
    <property type="entry name" value="UDP-Glycosyltransferase/glycogen phosphorylase"/>
    <property type="match status" value="1"/>
</dbReference>
<name>A0A316HX83_9GAMM</name>
<keyword evidence="4" id="KW-1185">Reference proteome</keyword>
<dbReference type="Proteomes" id="UP000245812">
    <property type="component" value="Unassembled WGS sequence"/>
</dbReference>
<keyword evidence="3" id="KW-0808">Transferase</keyword>
<comment type="caution">
    <text evidence="3">The sequence shown here is derived from an EMBL/GenBank/DDBJ whole genome shotgun (WGS) entry which is preliminary data.</text>
</comment>
<dbReference type="Pfam" id="PF13489">
    <property type="entry name" value="Methyltransf_23"/>
    <property type="match status" value="1"/>
</dbReference>
<proteinExistence type="predicted"/>
<evidence type="ECO:0000313" key="3">
    <source>
        <dbReference type="EMBL" id="PWK85721.1"/>
    </source>
</evidence>
<organism evidence="3 4">
    <name type="scientific">Fulvimonas soli</name>
    <dbReference type="NCBI Taxonomy" id="155197"/>
    <lineage>
        <taxon>Bacteria</taxon>
        <taxon>Pseudomonadati</taxon>
        <taxon>Pseudomonadota</taxon>
        <taxon>Gammaproteobacteria</taxon>
        <taxon>Lysobacterales</taxon>
        <taxon>Rhodanobacteraceae</taxon>
        <taxon>Fulvimonas</taxon>
    </lineage>
</organism>
<dbReference type="InterPro" id="IPR001173">
    <property type="entry name" value="Glyco_trans_2-like"/>
</dbReference>
<evidence type="ECO:0000313" key="4">
    <source>
        <dbReference type="Proteomes" id="UP000245812"/>
    </source>
</evidence>
<dbReference type="Pfam" id="PF00535">
    <property type="entry name" value="Glycos_transf_2"/>
    <property type="match status" value="1"/>
</dbReference>
<feature type="domain" description="Glycosyltransferase 2-like" evidence="2">
    <location>
        <begin position="795"/>
        <end position="964"/>
    </location>
</feature>
<dbReference type="CDD" id="cd02440">
    <property type="entry name" value="AdoMet_MTases"/>
    <property type="match status" value="1"/>
</dbReference>
<dbReference type="InterPro" id="IPR029044">
    <property type="entry name" value="Nucleotide-diphossugar_trans"/>
</dbReference>
<protein>
    <submittedName>
        <fullName evidence="3">GT2 family glycosyltransferase</fullName>
    </submittedName>
</protein>
<keyword evidence="1" id="KW-0175">Coiled coil</keyword>
<dbReference type="SUPFAM" id="SSF53335">
    <property type="entry name" value="S-adenosyl-L-methionine-dependent methyltransferases"/>
    <property type="match status" value="1"/>
</dbReference>
<dbReference type="PANTHER" id="PTHR43179:SF7">
    <property type="entry name" value="RHAMNOSYLTRANSFERASE WBBL"/>
    <property type="match status" value="1"/>
</dbReference>
<gene>
    <name evidence="3" type="ORF">C7456_10816</name>
</gene>
<dbReference type="Gene3D" id="1.20.5.1160">
    <property type="entry name" value="Vasodilator-stimulated phosphoprotein"/>
    <property type="match status" value="1"/>
</dbReference>
<dbReference type="GO" id="GO:0016740">
    <property type="term" value="F:transferase activity"/>
    <property type="evidence" value="ECO:0007669"/>
    <property type="project" value="UniProtKB-KW"/>
</dbReference>
<dbReference type="Gene3D" id="3.90.550.10">
    <property type="entry name" value="Spore Coat Polysaccharide Biosynthesis Protein SpsA, Chain A"/>
    <property type="match status" value="1"/>
</dbReference>
<accession>A0A316HX83</accession>
<dbReference type="CDD" id="cd03801">
    <property type="entry name" value="GT4_PimA-like"/>
    <property type="match status" value="1"/>
</dbReference>
<sequence length="1427" mass="160290">MLRAYRYDTGTDCWVRQENSPEWAYSDGEAVEQRIYDLIAECEDRSVLSPQLAERISDWPTQYYLSSRRANLLRPFESLLRGSVLEIGAGCGAITRYLGETAASVVALEPSLRRARTAAKRCEGLRNVSIVVDDLERFQSDARFDVVTLIGVLEYAHRFSERQDAGLHWLRLVRNLLKPEGVLLVAIENQLGLKYFAGAPEDHIGRPMVGVSDNYLPRGARTYGKDALERLLREAGFADVGFALPFPDYKLPNSVLLSDGRDAMPGFDGGAALAAGSAARDPQLGRPPLFAVDRTWRLLAENSLLVDMANSFMAVAHVRRPIHRYGEANARVSAYHFSTNRLPMFAKETRFERGHAGGRVTKRFLLEAEERARGPYLCALQDEDYVRGTNWIDELFLILLRDGWSIDQVGDWLRSWVDALAAKAGVDVLSLRESGYAAGTLLPGHCIDLLPHNLIRTSDGQFHFIDREWKSSSPITLGYAVFRGLFEATSACLLVARPQEQRHAVLSEFIRDAMRACGEGLGPDSEDLRGYMDAERHFQSSVGPGAGHLTLDTLENARLPVSFVMKVEGGVTAALEDALRRNRELDDLRGVHQALRDEHEKVGCWAKRLDAELSQLRSTYADLVKEHEQVSHWAKELDAKLGDAQQQLDAVNEERNRAMAWGRNLDNELHSLREAFRSAQGLIESLNCEIGQLRSQYDAVIRSRSWRITKPLRFAGRLLRGDWTAVFLALRGSPLSQMPLLQPLKLPVKRWLMRRADKAEQSRLMPALHLPATSTEAAAMVEGLAFPETTHPLVSIIIPAYGRLDYTAACLRSIMTHMPEVEIEVIVAEDCSGDTDIHALAKVPGLRYEVNPQNLGFIRSCNRAAGMARGEYLYFLNNDTEVTAGWLDAMLDVFERFDDCGMVGSKLVYPDGRLQEAGGIIWADASGWNFGRLADPEEPRFNYVRETDYCSGASLLVRKELFDEVGAFDELYVPAYCEDSDLAFKVRAAGKKVYYTPFSKVVHYEGISHGTDEGSGIKAYQVENQRKFLSRWHNELARHYPNAQNVFRARERSRAKPVVLVVDHYVPQPDRDAGSRTMMQFLRGLCDLGCSVKFWPENLWRDPVYTPPLQAMGVEVIYGSAWADGFERYLREFGDQIDQVLLSRPHISVHFIDALKKYAPNARVVYYGHDLHFARLRQQYDLSKDETCLAKAQEFEQIERGLWDKSDLVLYPTMEEVEVVARMAPAVACRQVQAYCFDGFGTHGHDDPQARSGILFVAGFGHPPNVDAAVWLVRDILPRLIAIDPATRLYLVGSNPSDQVLALASEHVVVTGYVEDATLQDFYRRCRVAVVPLRFGAGIKSKVVEALQWGLPLVTTSVGAQGLDNLGRVARVTDEVDAMVEAIRELLTDDQIWHELSTASSRYAEQHFSRQSMRVALAEIFEVEVVR</sequence>